<proteinExistence type="predicted"/>
<dbReference type="InterPro" id="IPR001806">
    <property type="entry name" value="Small_GTPase"/>
</dbReference>
<dbReference type="GO" id="GO:0003924">
    <property type="term" value="F:GTPase activity"/>
    <property type="evidence" value="ECO:0007669"/>
    <property type="project" value="InterPro"/>
</dbReference>
<dbReference type="NCBIfam" id="TIGR00231">
    <property type="entry name" value="small_GTP"/>
    <property type="match status" value="1"/>
</dbReference>
<gene>
    <name evidence="2" type="ORF">TPC1_11157</name>
</gene>
<keyword evidence="1" id="KW-0547">Nucleotide-binding</keyword>
<organism evidence="2">
    <name type="scientific">Trepomonas sp. PC1</name>
    <dbReference type="NCBI Taxonomy" id="1076344"/>
    <lineage>
        <taxon>Eukaryota</taxon>
        <taxon>Metamonada</taxon>
        <taxon>Diplomonadida</taxon>
        <taxon>Hexamitidae</taxon>
        <taxon>Hexamitinae</taxon>
        <taxon>Trepomonas</taxon>
    </lineage>
</organism>
<dbReference type="PANTHER" id="PTHR47978">
    <property type="match status" value="1"/>
</dbReference>
<dbReference type="PRINTS" id="PR00449">
    <property type="entry name" value="RASTRNSFRMNG"/>
</dbReference>
<feature type="non-terminal residue" evidence="2">
    <location>
        <position position="1"/>
    </location>
</feature>
<dbReference type="EMBL" id="GDID01000863">
    <property type="protein sequence ID" value="JAP95743.1"/>
    <property type="molecule type" value="Transcribed_RNA"/>
</dbReference>
<dbReference type="SMART" id="SM00174">
    <property type="entry name" value="RHO"/>
    <property type="match status" value="1"/>
</dbReference>
<dbReference type="FunFam" id="3.40.50.300:FF:000808">
    <property type="entry name" value="Small GTP-binding protein, putative"/>
    <property type="match status" value="1"/>
</dbReference>
<dbReference type="Pfam" id="PF00071">
    <property type="entry name" value="Ras"/>
    <property type="match status" value="1"/>
</dbReference>
<dbReference type="PROSITE" id="PS51421">
    <property type="entry name" value="RAS"/>
    <property type="match status" value="1"/>
</dbReference>
<accession>A0A146KGB8</accession>
<dbReference type="SMART" id="SM00175">
    <property type="entry name" value="RAB"/>
    <property type="match status" value="1"/>
</dbReference>
<dbReference type="InterPro" id="IPR027417">
    <property type="entry name" value="P-loop_NTPase"/>
</dbReference>
<evidence type="ECO:0000256" key="1">
    <source>
        <dbReference type="ARBA" id="ARBA00022741"/>
    </source>
</evidence>
<evidence type="ECO:0000313" key="2">
    <source>
        <dbReference type="EMBL" id="JAP95743.1"/>
    </source>
</evidence>
<dbReference type="SMART" id="SM00176">
    <property type="entry name" value="RAN"/>
    <property type="match status" value="1"/>
</dbReference>
<protein>
    <submittedName>
        <fullName evidence="2">Rab-like protein</fullName>
    </submittedName>
</protein>
<dbReference type="GO" id="GO:0005525">
    <property type="term" value="F:GTP binding"/>
    <property type="evidence" value="ECO:0007669"/>
    <property type="project" value="InterPro"/>
</dbReference>
<dbReference type="PROSITE" id="PS51419">
    <property type="entry name" value="RAB"/>
    <property type="match status" value="1"/>
</dbReference>
<name>A0A146KGB8_9EUKA</name>
<reference evidence="2" key="1">
    <citation type="submission" date="2015-07" db="EMBL/GenBank/DDBJ databases">
        <title>Adaptation to a free-living lifestyle via gene acquisitions in the diplomonad Trepomonas sp. PC1.</title>
        <authorList>
            <person name="Xu F."/>
            <person name="Jerlstrom-Hultqvist J."/>
            <person name="Kolisko M."/>
            <person name="Simpson A.G.B."/>
            <person name="Roger A.J."/>
            <person name="Svard S.G."/>
            <person name="Andersson J.O."/>
        </authorList>
    </citation>
    <scope>NUCLEOTIDE SEQUENCE</scope>
    <source>
        <strain evidence="2">PC1</strain>
    </source>
</reference>
<dbReference type="SMART" id="SM00173">
    <property type="entry name" value="RAS"/>
    <property type="match status" value="1"/>
</dbReference>
<dbReference type="AlphaFoldDB" id="A0A146KGB8"/>
<dbReference type="InterPro" id="IPR005225">
    <property type="entry name" value="Small_GTP-bd"/>
</dbReference>
<dbReference type="Gene3D" id="3.40.50.300">
    <property type="entry name" value="P-loop containing nucleotide triphosphate hydrolases"/>
    <property type="match status" value="1"/>
</dbReference>
<dbReference type="SUPFAM" id="SSF52540">
    <property type="entry name" value="P-loop containing nucleoside triphosphate hydrolases"/>
    <property type="match status" value="1"/>
</dbReference>
<dbReference type="CDD" id="cd00154">
    <property type="entry name" value="Rab"/>
    <property type="match status" value="1"/>
</dbReference>
<sequence>NRWIIVIIGDSGVGKTNLIIRFAKNQFQHQDIATIGGSQLQKSITINNQHIVLNIWDTAGQERYRSVVRQYFTNSQVCFIVFDLSQEQTLKDCRYWIDAAKQIQKCQIALIGNKSDLQPQCSGKQIANDEKILYFEVSALSGVGVEDMFFKACEQALLQYQGEEQKEKLDTTQIKQKSCCM</sequence>